<evidence type="ECO:0000313" key="2">
    <source>
        <dbReference type="Proteomes" id="UP001153148"/>
    </source>
</evidence>
<sequence length="126" mass="14548">MQAGNDQDVLQLFVGDDSFGTPLELCLFLRSNTKLRKFLNMITGLSSQLRESRFIPFVDDKQCIHQTSSTCRNGDDPSSCYHQNSRKPFTTNRIIEETVPGTVRMPCQCHFHDVSLYERQNVVWKM</sequence>
<gene>
    <name evidence="1" type="ORF">TPAB3V08_LOCUS6414</name>
</gene>
<dbReference type="Proteomes" id="UP001153148">
    <property type="component" value="Unassembled WGS sequence"/>
</dbReference>
<reference evidence="1" key="1">
    <citation type="submission" date="2021-03" db="EMBL/GenBank/DDBJ databases">
        <authorList>
            <person name="Tran Van P."/>
        </authorList>
    </citation>
    <scope>NUCLEOTIDE SEQUENCE</scope>
</reference>
<keyword evidence="2" id="KW-1185">Reference proteome</keyword>
<accession>A0ABN7NUI7</accession>
<comment type="caution">
    <text evidence="1">The sequence shown here is derived from an EMBL/GenBank/DDBJ whole genome shotgun (WGS) entry which is preliminary data.</text>
</comment>
<organism evidence="1 2">
    <name type="scientific">Timema podura</name>
    <name type="common">Walking stick</name>
    <dbReference type="NCBI Taxonomy" id="61482"/>
    <lineage>
        <taxon>Eukaryota</taxon>
        <taxon>Metazoa</taxon>
        <taxon>Ecdysozoa</taxon>
        <taxon>Arthropoda</taxon>
        <taxon>Hexapoda</taxon>
        <taxon>Insecta</taxon>
        <taxon>Pterygota</taxon>
        <taxon>Neoptera</taxon>
        <taxon>Polyneoptera</taxon>
        <taxon>Phasmatodea</taxon>
        <taxon>Timematodea</taxon>
        <taxon>Timematoidea</taxon>
        <taxon>Timematidae</taxon>
        <taxon>Timema</taxon>
    </lineage>
</organism>
<evidence type="ECO:0000313" key="1">
    <source>
        <dbReference type="EMBL" id="CAG2059451.1"/>
    </source>
</evidence>
<proteinExistence type="predicted"/>
<dbReference type="EMBL" id="CAJPIN010009591">
    <property type="protein sequence ID" value="CAG2059451.1"/>
    <property type="molecule type" value="Genomic_DNA"/>
</dbReference>
<name>A0ABN7NUI7_TIMPD</name>
<protein>
    <submittedName>
        <fullName evidence="1">Uncharacterized protein</fullName>
    </submittedName>
</protein>